<keyword evidence="3" id="KW-1185">Reference proteome</keyword>
<evidence type="ECO:0000313" key="2">
    <source>
        <dbReference type="EMBL" id="KAH3885943.1"/>
    </source>
</evidence>
<protein>
    <submittedName>
        <fullName evidence="2">Uncharacterized protein</fullName>
    </submittedName>
</protein>
<keyword evidence="1" id="KW-1133">Transmembrane helix</keyword>
<evidence type="ECO:0000256" key="1">
    <source>
        <dbReference type="SAM" id="Phobius"/>
    </source>
</evidence>
<proteinExistence type="predicted"/>
<sequence length="83" mass="9187">MHMQRNIPQSIVLSIAGFLFEQTNSYVPFFCFSGAMYFLSGSLCLLAFCLDLRHKSEVTIVIEESGRLPVSGTVTAVEASEHI</sequence>
<evidence type="ECO:0000313" key="3">
    <source>
        <dbReference type="Proteomes" id="UP000828390"/>
    </source>
</evidence>
<dbReference type="AlphaFoldDB" id="A0A9D4S0K7"/>
<feature type="transmembrane region" description="Helical" evidence="1">
    <location>
        <begin position="35"/>
        <end position="52"/>
    </location>
</feature>
<reference evidence="2" key="1">
    <citation type="journal article" date="2019" name="bioRxiv">
        <title>The Genome of the Zebra Mussel, Dreissena polymorpha: A Resource for Invasive Species Research.</title>
        <authorList>
            <person name="McCartney M.A."/>
            <person name="Auch B."/>
            <person name="Kono T."/>
            <person name="Mallez S."/>
            <person name="Zhang Y."/>
            <person name="Obille A."/>
            <person name="Becker A."/>
            <person name="Abrahante J.E."/>
            <person name="Garbe J."/>
            <person name="Badalamenti J.P."/>
            <person name="Herman A."/>
            <person name="Mangelson H."/>
            <person name="Liachko I."/>
            <person name="Sullivan S."/>
            <person name="Sone E.D."/>
            <person name="Koren S."/>
            <person name="Silverstein K.A.T."/>
            <person name="Beckman K.B."/>
            <person name="Gohl D.M."/>
        </authorList>
    </citation>
    <scope>NUCLEOTIDE SEQUENCE</scope>
    <source>
        <strain evidence="2">Duluth1</strain>
        <tissue evidence="2">Whole animal</tissue>
    </source>
</reference>
<name>A0A9D4S0K7_DREPO</name>
<gene>
    <name evidence="2" type="ORF">DPMN_009940</name>
</gene>
<keyword evidence="1" id="KW-0812">Transmembrane</keyword>
<comment type="caution">
    <text evidence="2">The sequence shown here is derived from an EMBL/GenBank/DDBJ whole genome shotgun (WGS) entry which is preliminary data.</text>
</comment>
<dbReference type="EMBL" id="JAIWYP010000001">
    <property type="protein sequence ID" value="KAH3885943.1"/>
    <property type="molecule type" value="Genomic_DNA"/>
</dbReference>
<reference evidence="2" key="2">
    <citation type="submission" date="2020-11" db="EMBL/GenBank/DDBJ databases">
        <authorList>
            <person name="McCartney M.A."/>
            <person name="Auch B."/>
            <person name="Kono T."/>
            <person name="Mallez S."/>
            <person name="Becker A."/>
            <person name="Gohl D.M."/>
            <person name="Silverstein K.A.T."/>
            <person name="Koren S."/>
            <person name="Bechman K.B."/>
            <person name="Herman A."/>
            <person name="Abrahante J.E."/>
            <person name="Garbe J."/>
        </authorList>
    </citation>
    <scope>NUCLEOTIDE SEQUENCE</scope>
    <source>
        <strain evidence="2">Duluth1</strain>
        <tissue evidence="2">Whole animal</tissue>
    </source>
</reference>
<dbReference type="Proteomes" id="UP000828390">
    <property type="component" value="Unassembled WGS sequence"/>
</dbReference>
<organism evidence="2 3">
    <name type="scientific">Dreissena polymorpha</name>
    <name type="common">Zebra mussel</name>
    <name type="synonym">Mytilus polymorpha</name>
    <dbReference type="NCBI Taxonomy" id="45954"/>
    <lineage>
        <taxon>Eukaryota</taxon>
        <taxon>Metazoa</taxon>
        <taxon>Spiralia</taxon>
        <taxon>Lophotrochozoa</taxon>
        <taxon>Mollusca</taxon>
        <taxon>Bivalvia</taxon>
        <taxon>Autobranchia</taxon>
        <taxon>Heteroconchia</taxon>
        <taxon>Euheterodonta</taxon>
        <taxon>Imparidentia</taxon>
        <taxon>Neoheterodontei</taxon>
        <taxon>Myida</taxon>
        <taxon>Dreissenoidea</taxon>
        <taxon>Dreissenidae</taxon>
        <taxon>Dreissena</taxon>
    </lineage>
</organism>
<keyword evidence="1" id="KW-0472">Membrane</keyword>
<accession>A0A9D4S0K7</accession>